<dbReference type="Proteomes" id="UP001165395">
    <property type="component" value="Unassembled WGS sequence"/>
</dbReference>
<dbReference type="Gene3D" id="2.60.120.10">
    <property type="entry name" value="Jelly Rolls"/>
    <property type="match status" value="1"/>
</dbReference>
<gene>
    <name evidence="2" type="ORF">LIN78_07135</name>
</gene>
<name>A0ABS8D523_9NEIS</name>
<dbReference type="InterPro" id="IPR011051">
    <property type="entry name" value="RmlC_Cupin_sf"/>
</dbReference>
<keyword evidence="3" id="KW-1185">Reference proteome</keyword>
<dbReference type="InterPro" id="IPR014710">
    <property type="entry name" value="RmlC-like_jellyroll"/>
</dbReference>
<dbReference type="InterPro" id="IPR008579">
    <property type="entry name" value="UGlyAH_Cupin_dom"/>
</dbReference>
<sequence>MMKHALLIDPENLAVTPQTDFPLNDRRVSGNPLRTTWNCYTTQDEKLFVGVWASEIGSWKVVCDPNEEEFFTIIEGVAKMIDEDGQTTTFHPGQGGVIPGGYRGTFEVIVPVKKYYMITTRDAG</sequence>
<organism evidence="2 3">
    <name type="scientific">Leeia speluncae</name>
    <dbReference type="NCBI Taxonomy" id="2884804"/>
    <lineage>
        <taxon>Bacteria</taxon>
        <taxon>Pseudomonadati</taxon>
        <taxon>Pseudomonadota</taxon>
        <taxon>Betaproteobacteria</taxon>
        <taxon>Neisseriales</taxon>
        <taxon>Leeiaceae</taxon>
        <taxon>Leeia</taxon>
    </lineage>
</organism>
<dbReference type="Pfam" id="PF05899">
    <property type="entry name" value="Cupin_3"/>
    <property type="match status" value="1"/>
</dbReference>
<reference evidence="2" key="1">
    <citation type="submission" date="2021-10" db="EMBL/GenBank/DDBJ databases">
        <title>The complete genome sequence of Leeia sp. TBRC 13508.</title>
        <authorList>
            <person name="Charoenyingcharoen P."/>
            <person name="Yukphan P."/>
        </authorList>
    </citation>
    <scope>NUCLEOTIDE SEQUENCE</scope>
    <source>
        <strain evidence="2">TBRC 13508</strain>
    </source>
</reference>
<feature type="domain" description="(S)-ureidoglycine aminohydrolase cupin" evidence="1">
    <location>
        <begin position="45"/>
        <end position="116"/>
    </location>
</feature>
<dbReference type="PANTHER" id="PTHR40943">
    <property type="entry name" value="CYTOPLASMIC PROTEIN-RELATED"/>
    <property type="match status" value="1"/>
</dbReference>
<evidence type="ECO:0000313" key="3">
    <source>
        <dbReference type="Proteomes" id="UP001165395"/>
    </source>
</evidence>
<proteinExistence type="predicted"/>
<dbReference type="PANTHER" id="PTHR40943:SF1">
    <property type="entry name" value="CYTOPLASMIC PROTEIN"/>
    <property type="match status" value="1"/>
</dbReference>
<comment type="caution">
    <text evidence="2">The sequence shown here is derived from an EMBL/GenBank/DDBJ whole genome shotgun (WGS) entry which is preliminary data.</text>
</comment>
<accession>A0ABS8D523</accession>
<evidence type="ECO:0000259" key="1">
    <source>
        <dbReference type="Pfam" id="PF05899"/>
    </source>
</evidence>
<evidence type="ECO:0000313" key="2">
    <source>
        <dbReference type="EMBL" id="MCB6183316.1"/>
    </source>
</evidence>
<protein>
    <submittedName>
        <fullName evidence="2">Cupin domain-containing protein</fullName>
    </submittedName>
</protein>
<dbReference type="RefSeq" id="WP_227179964.1">
    <property type="nucleotide sequence ID" value="NZ_JAJBZT010000003.1"/>
</dbReference>
<dbReference type="SUPFAM" id="SSF51182">
    <property type="entry name" value="RmlC-like cupins"/>
    <property type="match status" value="1"/>
</dbReference>
<dbReference type="EMBL" id="JAJBZT010000003">
    <property type="protein sequence ID" value="MCB6183316.1"/>
    <property type="molecule type" value="Genomic_DNA"/>
</dbReference>